<reference evidence="1" key="1">
    <citation type="submission" date="2018-05" db="EMBL/GenBank/DDBJ databases">
        <authorList>
            <person name="Lanie J.A."/>
            <person name="Ng W.-L."/>
            <person name="Kazmierczak K.M."/>
            <person name="Andrzejewski T.M."/>
            <person name="Davidsen T.M."/>
            <person name="Wayne K.J."/>
            <person name="Tettelin H."/>
            <person name="Glass J.I."/>
            <person name="Rusch D."/>
            <person name="Podicherti R."/>
            <person name="Tsui H.-C.T."/>
            <person name="Winkler M.E."/>
        </authorList>
    </citation>
    <scope>NUCLEOTIDE SEQUENCE</scope>
</reference>
<dbReference type="AlphaFoldDB" id="A0A382XKU0"/>
<feature type="non-terminal residue" evidence="1">
    <location>
        <position position="1"/>
    </location>
</feature>
<name>A0A382XKU0_9ZZZZ</name>
<evidence type="ECO:0000313" key="1">
    <source>
        <dbReference type="EMBL" id="SVD71454.1"/>
    </source>
</evidence>
<organism evidence="1">
    <name type="scientific">marine metagenome</name>
    <dbReference type="NCBI Taxonomy" id="408172"/>
    <lineage>
        <taxon>unclassified sequences</taxon>
        <taxon>metagenomes</taxon>
        <taxon>ecological metagenomes</taxon>
    </lineage>
</organism>
<sequence>TAFGFRLNKESKDRSRNFGIYVNPDKSIERKFENKDELIVFAEN</sequence>
<gene>
    <name evidence="1" type="ORF">METZ01_LOCUS424308</name>
</gene>
<dbReference type="EMBL" id="UINC01168427">
    <property type="protein sequence ID" value="SVD71454.1"/>
    <property type="molecule type" value="Genomic_DNA"/>
</dbReference>
<accession>A0A382XKU0</accession>
<protein>
    <submittedName>
        <fullName evidence="1">Uncharacterized protein</fullName>
    </submittedName>
</protein>
<proteinExistence type="predicted"/>